<protein>
    <submittedName>
        <fullName evidence="2">Uncharacterized protein</fullName>
    </submittedName>
</protein>
<accession>A0A5R9FSP6</accession>
<dbReference type="AlphaFoldDB" id="A0A5R9FSP6"/>
<evidence type="ECO:0000313" key="2">
    <source>
        <dbReference type="EMBL" id="TLS45669.1"/>
    </source>
</evidence>
<dbReference type="EMBL" id="VBZC01000012">
    <property type="protein sequence ID" value="TLS45669.1"/>
    <property type="molecule type" value="Genomic_DNA"/>
</dbReference>
<reference evidence="2 3" key="1">
    <citation type="submission" date="2019-05" db="EMBL/GenBank/DDBJ databases">
        <title>Streptomyces sp. NEAU-C151, a novel actinomycete isolated from soil.</title>
        <authorList>
            <person name="Han L."/>
            <person name="Jiang H."/>
        </authorList>
    </citation>
    <scope>NUCLEOTIDE SEQUENCE [LARGE SCALE GENOMIC DNA]</scope>
    <source>
        <strain evidence="2 3">NEAU-C151</strain>
    </source>
</reference>
<name>A0A5R9FSP6_9ACTN</name>
<sequence>MVGGPWPTAIERLAHQLNRAQAAHRRVEEAKKTGSPTRPNSDDLEPAEYRRQLRAYVQTPQYKAAAHQLRVAVALSKAHDAALLRSASKLLARRAGGKRPPHRLPQPRILPGGHVPQWWIDTINTTYAGIWRAIPTPGPELRLGSPDDPLVQEVAKQARLLQASRVGYRGRDSLYETYHPDGTSEGGEPVEPIHDLSLEMSRRANLLLGRGEGIRIPPARMEEASQMHTDYFAVWERSRAYAAAVLTLLRARS</sequence>
<evidence type="ECO:0000256" key="1">
    <source>
        <dbReference type="SAM" id="MobiDB-lite"/>
    </source>
</evidence>
<proteinExistence type="predicted"/>
<dbReference type="Proteomes" id="UP000305906">
    <property type="component" value="Unassembled WGS sequence"/>
</dbReference>
<evidence type="ECO:0000313" key="3">
    <source>
        <dbReference type="Proteomes" id="UP000305906"/>
    </source>
</evidence>
<comment type="caution">
    <text evidence="2">The sequence shown here is derived from an EMBL/GenBank/DDBJ whole genome shotgun (WGS) entry which is preliminary data.</text>
</comment>
<keyword evidence="3" id="KW-1185">Reference proteome</keyword>
<gene>
    <name evidence="2" type="ORF">FE633_12915</name>
</gene>
<feature type="region of interest" description="Disordered" evidence="1">
    <location>
        <begin position="21"/>
        <end position="46"/>
    </location>
</feature>
<organism evidence="2 3">
    <name type="scientific">Streptomyces montanus</name>
    <dbReference type="NCBI Taxonomy" id="2580423"/>
    <lineage>
        <taxon>Bacteria</taxon>
        <taxon>Bacillati</taxon>
        <taxon>Actinomycetota</taxon>
        <taxon>Actinomycetes</taxon>
        <taxon>Kitasatosporales</taxon>
        <taxon>Streptomycetaceae</taxon>
        <taxon>Streptomyces</taxon>
    </lineage>
</organism>